<dbReference type="NCBIfam" id="TIGR00254">
    <property type="entry name" value="GGDEF"/>
    <property type="match status" value="1"/>
</dbReference>
<dbReference type="InterPro" id="IPR052155">
    <property type="entry name" value="Biofilm_reg_signaling"/>
</dbReference>
<dbReference type="Gene3D" id="3.30.450.20">
    <property type="entry name" value="PAS domain"/>
    <property type="match status" value="3"/>
</dbReference>
<dbReference type="InterPro" id="IPR035919">
    <property type="entry name" value="EAL_sf"/>
</dbReference>
<dbReference type="CDD" id="cd01948">
    <property type="entry name" value="EAL"/>
    <property type="match status" value="1"/>
</dbReference>
<dbReference type="SUPFAM" id="SSF55073">
    <property type="entry name" value="Nucleotide cyclase"/>
    <property type="match status" value="1"/>
</dbReference>
<dbReference type="STRING" id="262543.Exig_2618"/>
<dbReference type="PROSITE" id="PS50887">
    <property type="entry name" value="GGDEF"/>
    <property type="match status" value="1"/>
</dbReference>
<dbReference type="KEGG" id="esi:Exig_2618"/>
<evidence type="ECO:0000259" key="1">
    <source>
        <dbReference type="PROSITE" id="PS50113"/>
    </source>
</evidence>
<dbReference type="EMBL" id="CP001022">
    <property type="protein sequence ID" value="ACB62067.1"/>
    <property type="molecule type" value="Genomic_DNA"/>
</dbReference>
<dbReference type="CDD" id="cd01949">
    <property type="entry name" value="GGDEF"/>
    <property type="match status" value="1"/>
</dbReference>
<feature type="domain" description="GGDEF" evidence="3">
    <location>
        <begin position="429"/>
        <end position="562"/>
    </location>
</feature>
<dbReference type="Pfam" id="PF13426">
    <property type="entry name" value="PAS_9"/>
    <property type="match status" value="1"/>
</dbReference>
<feature type="domain" description="EAL" evidence="2">
    <location>
        <begin position="571"/>
        <end position="821"/>
    </location>
</feature>
<dbReference type="InterPro" id="IPR000160">
    <property type="entry name" value="GGDEF_dom"/>
</dbReference>
<gene>
    <name evidence="4" type="ordered locus">Exig_2618</name>
</gene>
<protein>
    <submittedName>
        <fullName evidence="4">Diguanylate cyclase/phosphodiesterase with PAS/PAC sensor(S)</fullName>
    </submittedName>
</protein>
<proteinExistence type="predicted"/>
<dbReference type="HOGENOM" id="CLU_000445_70_20_9"/>
<dbReference type="PROSITE" id="PS50113">
    <property type="entry name" value="PAC"/>
    <property type="match status" value="1"/>
</dbReference>
<keyword evidence="5" id="KW-1185">Reference proteome</keyword>
<name>B1YMK7_EXIS2</name>
<dbReference type="SMART" id="SM00052">
    <property type="entry name" value="EAL"/>
    <property type="match status" value="1"/>
</dbReference>
<accession>B1YMK7</accession>
<evidence type="ECO:0000313" key="5">
    <source>
        <dbReference type="Proteomes" id="UP000001681"/>
    </source>
</evidence>
<reference evidence="4 5" key="1">
    <citation type="journal article" date="2006" name="Extremophiles">
        <title>Characterization of Exiguobacterium isolates from the Siberian permafrost. Description of Exiguobacterium sibiricum sp. nov.</title>
        <authorList>
            <person name="Rodrigues D.F."/>
            <person name="Goris J."/>
            <person name="Vishnivetskaya T."/>
            <person name="Gilichinsky D."/>
            <person name="Thomashow M.F."/>
            <person name="Tiedje J.M."/>
        </authorList>
    </citation>
    <scope>NUCLEOTIDE SEQUENCE [LARGE SCALE GENOMIC DNA]</scope>
    <source>
        <strain evidence="5">DSM 17290 / CIP 109462 / JCM 13490 / 255-15</strain>
    </source>
</reference>
<dbReference type="PANTHER" id="PTHR44757:SF2">
    <property type="entry name" value="BIOFILM ARCHITECTURE MAINTENANCE PROTEIN MBAA"/>
    <property type="match status" value="1"/>
</dbReference>
<evidence type="ECO:0000259" key="2">
    <source>
        <dbReference type="PROSITE" id="PS50883"/>
    </source>
</evidence>
<dbReference type="SUPFAM" id="SSF141868">
    <property type="entry name" value="EAL domain-like"/>
    <property type="match status" value="1"/>
</dbReference>
<dbReference type="NCBIfam" id="TIGR00229">
    <property type="entry name" value="sensory_box"/>
    <property type="match status" value="1"/>
</dbReference>
<dbReference type="InterPro" id="IPR029787">
    <property type="entry name" value="Nucleotide_cyclase"/>
</dbReference>
<dbReference type="AlphaFoldDB" id="B1YMK7"/>
<dbReference type="Pfam" id="PF00990">
    <property type="entry name" value="GGDEF"/>
    <property type="match status" value="1"/>
</dbReference>
<evidence type="ECO:0000259" key="3">
    <source>
        <dbReference type="PROSITE" id="PS50887"/>
    </source>
</evidence>
<dbReference type="SMART" id="SM00267">
    <property type="entry name" value="GGDEF"/>
    <property type="match status" value="1"/>
</dbReference>
<dbReference type="eggNOG" id="COG5001">
    <property type="taxonomic scope" value="Bacteria"/>
</dbReference>
<dbReference type="Gene3D" id="3.20.20.450">
    <property type="entry name" value="EAL domain"/>
    <property type="match status" value="1"/>
</dbReference>
<dbReference type="InterPro" id="IPR035965">
    <property type="entry name" value="PAS-like_dom_sf"/>
</dbReference>
<feature type="domain" description="PAC" evidence="1">
    <location>
        <begin position="349"/>
        <end position="401"/>
    </location>
</feature>
<dbReference type="CDD" id="cd00130">
    <property type="entry name" value="PAS"/>
    <property type="match status" value="1"/>
</dbReference>
<dbReference type="SUPFAM" id="SSF55785">
    <property type="entry name" value="PYP-like sensor domain (PAS domain)"/>
    <property type="match status" value="3"/>
</dbReference>
<dbReference type="InterPro" id="IPR000700">
    <property type="entry name" value="PAS-assoc_C"/>
</dbReference>
<dbReference type="InterPro" id="IPR001633">
    <property type="entry name" value="EAL_dom"/>
</dbReference>
<dbReference type="PANTHER" id="PTHR44757">
    <property type="entry name" value="DIGUANYLATE CYCLASE DGCP"/>
    <property type="match status" value="1"/>
</dbReference>
<dbReference type="RefSeq" id="WP_012371483.1">
    <property type="nucleotide sequence ID" value="NC_010556.1"/>
</dbReference>
<dbReference type="Pfam" id="PF08447">
    <property type="entry name" value="PAS_3"/>
    <property type="match status" value="1"/>
</dbReference>
<reference evidence="5" key="3">
    <citation type="submission" date="2008-04" db="EMBL/GenBank/DDBJ databases">
        <title>Complete sequence of chromosome of Exiguobacterium sibiricum 255-15.</title>
        <authorList>
            <consortium name="US DOE Joint Genome Institute"/>
            <person name="Copeland A."/>
            <person name="Lucas S."/>
            <person name="Lapidus A."/>
            <person name="Glavina del Rio T."/>
            <person name="Dalin E."/>
            <person name="Tice H."/>
            <person name="Bruce D."/>
            <person name="Goodwin L."/>
            <person name="Pitluck S."/>
            <person name="Kiss H."/>
            <person name="Chertkov O."/>
            <person name="Monk C."/>
            <person name="Brettin T."/>
            <person name="Detter J.C."/>
            <person name="Han C."/>
            <person name="Kuske C.R."/>
            <person name="Schmutz J."/>
            <person name="Larimer F."/>
            <person name="Land M."/>
            <person name="Hauser L."/>
            <person name="Kyrpides N."/>
            <person name="Mikhailova N."/>
            <person name="Vishnivetskaya T."/>
            <person name="Rodrigues D.F."/>
            <person name="Gilichinsky D."/>
            <person name="Tiedje J."/>
            <person name="Richardson P."/>
        </authorList>
    </citation>
    <scope>NUCLEOTIDE SEQUENCE [LARGE SCALE GENOMIC DNA]</scope>
    <source>
        <strain evidence="5">DSM 17290 / CIP 109462 / JCM 13490 / 255-15</strain>
    </source>
</reference>
<dbReference type="Gene3D" id="3.30.70.270">
    <property type="match status" value="1"/>
</dbReference>
<dbReference type="InterPro" id="IPR001610">
    <property type="entry name" value="PAC"/>
</dbReference>
<dbReference type="PROSITE" id="PS50883">
    <property type="entry name" value="EAL"/>
    <property type="match status" value="1"/>
</dbReference>
<dbReference type="Proteomes" id="UP000001681">
    <property type="component" value="Chromosome"/>
</dbReference>
<dbReference type="InterPro" id="IPR013655">
    <property type="entry name" value="PAS_fold_3"/>
</dbReference>
<dbReference type="InterPro" id="IPR043128">
    <property type="entry name" value="Rev_trsase/Diguanyl_cyclase"/>
</dbReference>
<dbReference type="SMART" id="SM00086">
    <property type="entry name" value="PAC"/>
    <property type="match status" value="2"/>
</dbReference>
<dbReference type="Pfam" id="PF00563">
    <property type="entry name" value="EAL"/>
    <property type="match status" value="1"/>
</dbReference>
<organism evidence="4 5">
    <name type="scientific">Exiguobacterium sibiricum (strain DSM 17290 / CCUG 55495 / CIP 109462 / JCM 13490 / 255-15)</name>
    <dbReference type="NCBI Taxonomy" id="262543"/>
    <lineage>
        <taxon>Bacteria</taxon>
        <taxon>Bacillati</taxon>
        <taxon>Bacillota</taxon>
        <taxon>Bacilli</taxon>
        <taxon>Bacillales</taxon>
        <taxon>Bacillales Family XII. Incertae Sedis</taxon>
        <taxon>Exiguobacterium</taxon>
    </lineage>
</organism>
<evidence type="ECO:0000313" key="4">
    <source>
        <dbReference type="EMBL" id="ACB62067.1"/>
    </source>
</evidence>
<reference evidence="4 5" key="2">
    <citation type="journal article" date="2008" name="BMC Genomics">
        <title>Architecture of thermal adaptation in an Exiguobacterium sibiricum strain isolated from 3 million year old permafrost: a genome and transcriptome approach.</title>
        <authorList>
            <person name="Rodrigues D.F."/>
            <person name="Ivanova N."/>
            <person name="He Z."/>
            <person name="Huebner M."/>
            <person name="Zhou J."/>
            <person name="Tiedje J.M."/>
        </authorList>
    </citation>
    <scope>NUCLEOTIDE SEQUENCE [LARGE SCALE GENOMIC DNA]</scope>
    <source>
        <strain evidence="5">DSM 17290 / CIP 109462 / JCM 13490 / 255-15</strain>
    </source>
</reference>
<sequence length="951" mass="110124">MKLFDSWKLLPKIKTSITRDVSEVYAREADPISINDYPDALYVMDLTKNIVKTNDKFELLFKGSASFLTEPKKWLPAHEYHEMLRYQERALKGENVHYEIESIRNDNKRYHFSITNVPLYSGALLTGLYGIVKDLTEQKELAREYNRLKVNQLLTEQIPGLALVEYRIDTAKFFYSEQVPKLFGLPKKTVQQMGRVEFRNLIHEEDRPVFSQNVDRLYQDPSFFEYKSIVQARHTTKGWLRILVQVGKSADQNIITWVMFDLSEQDKMEQDLKREKDKLETLCVVVDTALIEYSLKKDRYQILTPNFSKIFNVPEEQIHQNPTYWKQLVTPEDGTNFLHMMEEVKQGKSIVTFYRIHTKKGLKWIKDTCYPLFDTDGQVTGYQSIIKDVTEIKNRQEEIFKLSMMDQVTNMPNREAITETVELLIRQNQPFTLLSICLNRINDINQTFGFKMGDAWRAIATDTILRLLPKEAYLGALFGDDFLVIFPERMTEEQVQNFSQRLLQLSKSPIELQDYVFQPRVSIGVSRYPEDAATSSDLIRHSGTAKFRAQKREGSHVELYASNMDIEAVRQFELLQDMSKGIENNEFYLVYQPKVDSWTGQVVGAEALMRWTHPTWGEISPGEFIPLAEENCLYIPLTDWLIDEVSRYLKSIDYAIPVSLNVPPKYFMRKEYMNVFTDAIQRHHVPPYKLELEISETTILEDEDFMAEVFTSLNRIGVAVAFDDFGVGYSSLAYLQTYNVQTIKIDRKFATNIHQNKKSQAIVRSILLLAQEFEMSVVIEGIETLDELFMIRELDCKIVQGFLFSRPVPADDMTTLIENGRIDPVEELNDKPNRVSSYINAAITITHVRGQRVDVGTSPILILHQKFQGLGFYSSIRLPVDGTVKLVILLEDGHDSIPISIKRATELANGLYQYEARYTSSPDIAKRFAALRQPKAKGFTELEMYRILSTR</sequence>
<dbReference type="InterPro" id="IPR000014">
    <property type="entry name" value="PAS"/>
</dbReference>